<dbReference type="EMBL" id="BDDD01008896">
    <property type="protein sequence ID" value="GAV92142.1"/>
    <property type="molecule type" value="Genomic_DNA"/>
</dbReference>
<evidence type="ECO:0000313" key="2">
    <source>
        <dbReference type="EMBL" id="GAV92142.1"/>
    </source>
</evidence>
<organism evidence="2 3">
    <name type="scientific">Cephalotus follicularis</name>
    <name type="common">Albany pitcher plant</name>
    <dbReference type="NCBI Taxonomy" id="3775"/>
    <lineage>
        <taxon>Eukaryota</taxon>
        <taxon>Viridiplantae</taxon>
        <taxon>Streptophyta</taxon>
        <taxon>Embryophyta</taxon>
        <taxon>Tracheophyta</taxon>
        <taxon>Spermatophyta</taxon>
        <taxon>Magnoliopsida</taxon>
        <taxon>eudicotyledons</taxon>
        <taxon>Gunneridae</taxon>
        <taxon>Pentapetalae</taxon>
        <taxon>rosids</taxon>
        <taxon>fabids</taxon>
        <taxon>Oxalidales</taxon>
        <taxon>Cephalotaceae</taxon>
        <taxon>Cephalotus</taxon>
    </lineage>
</organism>
<dbReference type="PANTHER" id="PTHR33116">
    <property type="entry name" value="REVERSE TRANSCRIPTASE ZINC-BINDING DOMAIN-CONTAINING PROTEIN-RELATED-RELATED"/>
    <property type="match status" value="1"/>
</dbReference>
<accession>A0A1Q3DI82</accession>
<dbReference type="AlphaFoldDB" id="A0A1Q3DI82"/>
<dbReference type="Proteomes" id="UP000187406">
    <property type="component" value="Unassembled WGS sequence"/>
</dbReference>
<keyword evidence="3" id="KW-1185">Reference proteome</keyword>
<comment type="caution">
    <text evidence="2">The sequence shown here is derived from an EMBL/GenBank/DDBJ whole genome shotgun (WGS) entry which is preliminary data.</text>
</comment>
<proteinExistence type="predicted"/>
<feature type="domain" description="Reverse transcriptase zinc-binding" evidence="1">
    <location>
        <begin position="53"/>
        <end position="137"/>
    </location>
</feature>
<sequence length="241" mass="27587">MVGSELLQTVIINNLWSWPVTSPDLLEIHYRVQEIPISTSYDCIFWESVGQPFTSKGAWASVRTSAPPVGWAKLVWHHARIAKHAFYLWLAILGAHRTRDKLLPLGIVSSTRCPFNCGENESVEHLFFACPFTRSIWLQVLSKCNIFRQILPWPNEIQWMSDHSRGKKLPQTLRKLALGATVYHVWMERNSRCFKNNFHPHDHIMHKIQGDVAAKVAGLAVSPENTEEHYHSLACNWGLIG</sequence>
<gene>
    <name evidence="2" type="ORF">CFOL_v3_35523</name>
</gene>
<dbReference type="InterPro" id="IPR026960">
    <property type="entry name" value="RVT-Znf"/>
</dbReference>
<dbReference type="InParanoid" id="A0A1Q3DI82"/>
<dbReference type="STRING" id="3775.A0A1Q3DI82"/>
<name>A0A1Q3DI82_CEPFO</name>
<evidence type="ECO:0000313" key="3">
    <source>
        <dbReference type="Proteomes" id="UP000187406"/>
    </source>
</evidence>
<reference evidence="3" key="1">
    <citation type="submission" date="2016-04" db="EMBL/GenBank/DDBJ databases">
        <title>Cephalotus genome sequencing.</title>
        <authorList>
            <person name="Fukushima K."/>
            <person name="Hasebe M."/>
            <person name="Fang X."/>
        </authorList>
    </citation>
    <scope>NUCLEOTIDE SEQUENCE [LARGE SCALE GENOMIC DNA]</scope>
    <source>
        <strain evidence="3">cv. St1</strain>
    </source>
</reference>
<dbReference type="OrthoDB" id="1622315at2759"/>
<dbReference type="PANTHER" id="PTHR33116:SF84">
    <property type="entry name" value="RNA-DIRECTED DNA POLYMERASE"/>
    <property type="match status" value="1"/>
</dbReference>
<evidence type="ECO:0000259" key="1">
    <source>
        <dbReference type="Pfam" id="PF13966"/>
    </source>
</evidence>
<protein>
    <submittedName>
        <fullName evidence="2">Zf-RVT domain-containing protein</fullName>
    </submittedName>
</protein>
<dbReference type="Pfam" id="PF13966">
    <property type="entry name" value="zf-RVT"/>
    <property type="match status" value="1"/>
</dbReference>